<dbReference type="OrthoDB" id="2143914at2759"/>
<reference evidence="3" key="1">
    <citation type="journal article" date="2020" name="Stud. Mycol.">
        <title>101 Dothideomycetes genomes: a test case for predicting lifestyles and emergence of pathogens.</title>
        <authorList>
            <person name="Haridas S."/>
            <person name="Albert R."/>
            <person name="Binder M."/>
            <person name="Bloem J."/>
            <person name="Labutti K."/>
            <person name="Salamov A."/>
            <person name="Andreopoulos B."/>
            <person name="Baker S."/>
            <person name="Barry K."/>
            <person name="Bills G."/>
            <person name="Bluhm B."/>
            <person name="Cannon C."/>
            <person name="Castanera R."/>
            <person name="Culley D."/>
            <person name="Daum C."/>
            <person name="Ezra D."/>
            <person name="Gonzalez J."/>
            <person name="Henrissat B."/>
            <person name="Kuo A."/>
            <person name="Liang C."/>
            <person name="Lipzen A."/>
            <person name="Lutzoni F."/>
            <person name="Magnuson J."/>
            <person name="Mondo S."/>
            <person name="Nolan M."/>
            <person name="Ohm R."/>
            <person name="Pangilinan J."/>
            <person name="Park H.-J."/>
            <person name="Ramirez L."/>
            <person name="Alfaro M."/>
            <person name="Sun H."/>
            <person name="Tritt A."/>
            <person name="Yoshinaga Y."/>
            <person name="Zwiers L.-H."/>
            <person name="Turgeon B."/>
            <person name="Goodwin S."/>
            <person name="Spatafora J."/>
            <person name="Crous P."/>
            <person name="Grigoriev I."/>
        </authorList>
    </citation>
    <scope>NUCLEOTIDE SEQUENCE</scope>
    <source>
        <strain evidence="3">CBS 119687</strain>
    </source>
</reference>
<evidence type="ECO:0000259" key="2">
    <source>
        <dbReference type="PROSITE" id="PS51294"/>
    </source>
</evidence>
<dbReference type="InterPro" id="IPR009057">
    <property type="entry name" value="Homeodomain-like_sf"/>
</dbReference>
<dbReference type="Pfam" id="PF00249">
    <property type="entry name" value="Myb_DNA-binding"/>
    <property type="match status" value="1"/>
</dbReference>
<evidence type="ECO:0000313" key="4">
    <source>
        <dbReference type="Proteomes" id="UP000799771"/>
    </source>
</evidence>
<accession>A0A6A6AEH5</accession>
<dbReference type="GeneID" id="54403131"/>
<dbReference type="EMBL" id="ML977506">
    <property type="protein sequence ID" value="KAF2129703.1"/>
    <property type="molecule type" value="Genomic_DNA"/>
</dbReference>
<dbReference type="AlphaFoldDB" id="A0A6A6AEH5"/>
<evidence type="ECO:0000256" key="1">
    <source>
        <dbReference type="SAM" id="MobiDB-lite"/>
    </source>
</evidence>
<dbReference type="Proteomes" id="UP000799771">
    <property type="component" value="Unassembled WGS sequence"/>
</dbReference>
<feature type="domain" description="HTH myb-type" evidence="2">
    <location>
        <begin position="59"/>
        <end position="101"/>
    </location>
</feature>
<dbReference type="Gene3D" id="1.10.10.60">
    <property type="entry name" value="Homeodomain-like"/>
    <property type="match status" value="1"/>
</dbReference>
<name>A0A6A6AEH5_9PLEO</name>
<sequence>MPQRRPMCKAMAAPSGPSVESERVDERRGWSNDHLLLWRAGRPARTVLCVMAALKTTQDDQLLRAVQKSGRNWKAIRDQRFFGRSRNDVKNRYTILIRRGSSSTLVTLADRNTIDVESDEDDDQHRFINVAGDDDDEEEEEDNDDEDEDDGDDNNNTNNGHDDDILKTNIGFAAEETGQDPMGLDQYLTPFPSFGFTARAATITPTEHIFSLPFSVSNDMHLDTDRVEHNYPFEATPDHSICSQ</sequence>
<dbReference type="CDD" id="cd00167">
    <property type="entry name" value="SANT"/>
    <property type="match status" value="1"/>
</dbReference>
<protein>
    <recommendedName>
        <fullName evidence="2">HTH myb-type domain-containing protein</fullName>
    </recommendedName>
</protein>
<evidence type="ECO:0000313" key="3">
    <source>
        <dbReference type="EMBL" id="KAF2129703.1"/>
    </source>
</evidence>
<proteinExistence type="predicted"/>
<dbReference type="SMART" id="SM00717">
    <property type="entry name" value="SANT"/>
    <property type="match status" value="1"/>
</dbReference>
<dbReference type="InterPro" id="IPR001005">
    <property type="entry name" value="SANT/Myb"/>
</dbReference>
<keyword evidence="4" id="KW-1185">Reference proteome</keyword>
<gene>
    <name evidence="3" type="ORF">P153DRAFT_24356</name>
</gene>
<dbReference type="SUPFAM" id="SSF46689">
    <property type="entry name" value="Homeodomain-like"/>
    <property type="match status" value="1"/>
</dbReference>
<feature type="region of interest" description="Disordered" evidence="1">
    <location>
        <begin position="116"/>
        <end position="165"/>
    </location>
</feature>
<dbReference type="PROSITE" id="PS51294">
    <property type="entry name" value="HTH_MYB"/>
    <property type="match status" value="1"/>
</dbReference>
<dbReference type="RefSeq" id="XP_033524092.1">
    <property type="nucleotide sequence ID" value="XM_033662699.1"/>
</dbReference>
<organism evidence="3 4">
    <name type="scientific">Dothidotthia symphoricarpi CBS 119687</name>
    <dbReference type="NCBI Taxonomy" id="1392245"/>
    <lineage>
        <taxon>Eukaryota</taxon>
        <taxon>Fungi</taxon>
        <taxon>Dikarya</taxon>
        <taxon>Ascomycota</taxon>
        <taxon>Pezizomycotina</taxon>
        <taxon>Dothideomycetes</taxon>
        <taxon>Pleosporomycetidae</taxon>
        <taxon>Pleosporales</taxon>
        <taxon>Dothidotthiaceae</taxon>
        <taxon>Dothidotthia</taxon>
    </lineage>
</organism>
<feature type="region of interest" description="Disordered" evidence="1">
    <location>
        <begin position="1"/>
        <end position="25"/>
    </location>
</feature>
<dbReference type="InterPro" id="IPR017930">
    <property type="entry name" value="Myb_dom"/>
</dbReference>
<feature type="compositionally biased region" description="Acidic residues" evidence="1">
    <location>
        <begin position="132"/>
        <end position="153"/>
    </location>
</feature>